<comment type="caution">
    <text evidence="2">The sequence shown here is derived from an EMBL/GenBank/DDBJ whole genome shotgun (WGS) entry which is preliminary data.</text>
</comment>
<dbReference type="Gene3D" id="3.60.21.10">
    <property type="match status" value="1"/>
</dbReference>
<feature type="domain" description="Calcineurin-like phosphoesterase" evidence="1">
    <location>
        <begin position="63"/>
        <end position="238"/>
    </location>
</feature>
<accession>A0A0F4ZEJ1</accession>
<evidence type="ECO:0000313" key="3">
    <source>
        <dbReference type="Proteomes" id="UP000033483"/>
    </source>
</evidence>
<keyword evidence="3" id="KW-1185">Reference proteome</keyword>
<dbReference type="InterPro" id="IPR029052">
    <property type="entry name" value="Metallo-depent_PP-like"/>
</dbReference>
<dbReference type="InterPro" id="IPR051693">
    <property type="entry name" value="UPF0046_metallophosphoest"/>
</dbReference>
<sequence>MAEALNSLLLTLGLRRRSTWNPPTLLDHLLSSPLTLLTSQTHHFLVRLRGAPYSVRPSMRPITVVCISDTHERIIGPLPDGDILIHAGDMASSGSRAAIQKQLDWLKEQPHRYKIVVCGNHDSFFDENARLDEDQGQQELDLSGLVYLQREAATLDVEGRKVVVFGAPDVPFLGGKNNAFQYHEQDAPWAGLVPPETDILVTHTPPKSHMDLSLGCPSLLQELWRVRPRLHVFGHVHWGAGRESVFFDEAQRSYETLMAQARRGLVWDFVPNAQWLLMAKTLVYGVNGVLFRWLMLGPGGATGAVLVNAAQMYGNTGRMENKPQVVVI</sequence>
<protein>
    <recommendedName>
        <fullName evidence="1">Calcineurin-like phosphoesterase domain-containing protein</fullName>
    </recommendedName>
</protein>
<dbReference type="Proteomes" id="UP000033483">
    <property type="component" value="Unassembled WGS sequence"/>
</dbReference>
<evidence type="ECO:0000259" key="1">
    <source>
        <dbReference type="Pfam" id="PF00149"/>
    </source>
</evidence>
<dbReference type="AlphaFoldDB" id="A0A0F4ZEJ1"/>
<dbReference type="EMBL" id="LAEV01001091">
    <property type="protein sequence ID" value="KKA28927.1"/>
    <property type="molecule type" value="Genomic_DNA"/>
</dbReference>
<dbReference type="CDD" id="cd07379">
    <property type="entry name" value="MPP_239FB"/>
    <property type="match status" value="1"/>
</dbReference>
<dbReference type="SUPFAM" id="SSF56300">
    <property type="entry name" value="Metallo-dependent phosphatases"/>
    <property type="match status" value="1"/>
</dbReference>
<dbReference type="InterPro" id="IPR004843">
    <property type="entry name" value="Calcineurin-like_PHP"/>
</dbReference>
<gene>
    <name evidence="2" type="ORF">TD95_002487</name>
</gene>
<proteinExistence type="predicted"/>
<reference evidence="2 3" key="1">
    <citation type="submission" date="2015-03" db="EMBL/GenBank/DDBJ databases">
        <authorList>
            <person name="Radwan O."/>
            <person name="Al-Naeli F.A."/>
            <person name="Rendon G.A."/>
            <person name="Fields C."/>
        </authorList>
    </citation>
    <scope>NUCLEOTIDE SEQUENCE [LARGE SCALE GENOMIC DNA]</scope>
    <source>
        <strain evidence="2">CR-DP1</strain>
    </source>
</reference>
<dbReference type="OrthoDB" id="630188at2759"/>
<name>A0A0F4ZEJ1_9PEZI</name>
<dbReference type="GO" id="GO:0016787">
    <property type="term" value="F:hydrolase activity"/>
    <property type="evidence" value="ECO:0007669"/>
    <property type="project" value="InterPro"/>
</dbReference>
<dbReference type="PANTHER" id="PTHR12905:SF18">
    <property type="entry name" value="ESTER HYDROLASE, PUTATIVE (AFU_ORTHOLOGUE AFUA_4G03130)-RELATED"/>
    <property type="match status" value="1"/>
</dbReference>
<dbReference type="Pfam" id="PF00149">
    <property type="entry name" value="Metallophos"/>
    <property type="match status" value="1"/>
</dbReference>
<organism evidence="2 3">
    <name type="scientific">Thielaviopsis punctulata</name>
    <dbReference type="NCBI Taxonomy" id="72032"/>
    <lineage>
        <taxon>Eukaryota</taxon>
        <taxon>Fungi</taxon>
        <taxon>Dikarya</taxon>
        <taxon>Ascomycota</taxon>
        <taxon>Pezizomycotina</taxon>
        <taxon>Sordariomycetes</taxon>
        <taxon>Hypocreomycetidae</taxon>
        <taxon>Microascales</taxon>
        <taxon>Ceratocystidaceae</taxon>
        <taxon>Thielaviopsis</taxon>
    </lineage>
</organism>
<dbReference type="PANTHER" id="PTHR12905">
    <property type="entry name" value="METALLOPHOSPHOESTERASE"/>
    <property type="match status" value="1"/>
</dbReference>
<evidence type="ECO:0000313" key="2">
    <source>
        <dbReference type="EMBL" id="KKA28927.1"/>
    </source>
</evidence>